<dbReference type="Gene3D" id="3.40.630.30">
    <property type="match status" value="1"/>
</dbReference>
<dbReference type="GO" id="GO:0016747">
    <property type="term" value="F:acyltransferase activity, transferring groups other than amino-acyl groups"/>
    <property type="evidence" value="ECO:0007669"/>
    <property type="project" value="InterPro"/>
</dbReference>
<evidence type="ECO:0000259" key="1">
    <source>
        <dbReference type="PROSITE" id="PS51186"/>
    </source>
</evidence>
<protein>
    <recommendedName>
        <fullName evidence="1">N-acetyltransferase domain-containing protein</fullName>
    </recommendedName>
</protein>
<dbReference type="EMBL" id="CAUYUE010000007">
    <property type="protein sequence ID" value="CAK0782610.1"/>
    <property type="molecule type" value="Genomic_DNA"/>
</dbReference>
<accession>A0AAV1I792</accession>
<dbReference type="InterPro" id="IPR000182">
    <property type="entry name" value="GNAT_dom"/>
</dbReference>
<gene>
    <name evidence="2" type="ORF">CVIRNUC_005812</name>
</gene>
<feature type="domain" description="N-acetyltransferase" evidence="1">
    <location>
        <begin position="11"/>
        <end position="151"/>
    </location>
</feature>
<dbReference type="Proteomes" id="UP001314263">
    <property type="component" value="Unassembled WGS sequence"/>
</dbReference>
<name>A0AAV1I792_9CHLO</name>
<comment type="caution">
    <text evidence="2">The sequence shown here is derived from an EMBL/GenBank/DDBJ whole genome shotgun (WGS) entry which is preliminary data.</text>
</comment>
<proteinExistence type="predicted"/>
<dbReference type="CDD" id="cd04301">
    <property type="entry name" value="NAT_SF"/>
    <property type="match status" value="1"/>
</dbReference>
<dbReference type="PANTHER" id="PTHR47542">
    <property type="entry name" value="ACYL-COA N-ACYLTRANSFERASES (NAT) SUPERFAMILY PROTEIN"/>
    <property type="match status" value="1"/>
</dbReference>
<reference evidence="2 3" key="1">
    <citation type="submission" date="2023-10" db="EMBL/GenBank/DDBJ databases">
        <authorList>
            <person name="Maclean D."/>
            <person name="Macfadyen A."/>
        </authorList>
    </citation>
    <scope>NUCLEOTIDE SEQUENCE [LARGE SCALE GENOMIC DNA]</scope>
</reference>
<evidence type="ECO:0000313" key="3">
    <source>
        <dbReference type="Proteomes" id="UP001314263"/>
    </source>
</evidence>
<dbReference type="Pfam" id="PF00583">
    <property type="entry name" value="Acetyltransf_1"/>
    <property type="match status" value="1"/>
</dbReference>
<dbReference type="SUPFAM" id="SSF55729">
    <property type="entry name" value="Acyl-CoA N-acyltransferases (Nat)"/>
    <property type="match status" value="1"/>
</dbReference>
<evidence type="ECO:0000313" key="2">
    <source>
        <dbReference type="EMBL" id="CAK0782610.1"/>
    </source>
</evidence>
<keyword evidence="3" id="KW-1185">Reference proteome</keyword>
<dbReference type="InterPro" id="IPR016181">
    <property type="entry name" value="Acyl_CoA_acyltransferase"/>
</dbReference>
<dbReference type="PANTHER" id="PTHR47542:SF2">
    <property type="entry name" value="ACYL-COA N-ACYLTRANSFERASES (NAT) SUPERFAMILY PROTEIN"/>
    <property type="match status" value="1"/>
</dbReference>
<dbReference type="PROSITE" id="PS51186">
    <property type="entry name" value="GNAT"/>
    <property type="match status" value="1"/>
</dbReference>
<sequence length="158" mass="17478">MGHRPMGQSDIDIIRYKGQAKVVEKLHAIEKGGLPRSLALSADELTKVLKRPNTVLLFATSGSSSTEVLGYILAFQNKLALHFSRVVVAEAYRRRGIAKQLILEALSSTKKSFATLHVDPQNQPAALLYQSLGFQLDGVLEDYYRAGKPAHKLQKHLL</sequence>
<organism evidence="2 3">
    <name type="scientific">Coccomyxa viridis</name>
    <dbReference type="NCBI Taxonomy" id="1274662"/>
    <lineage>
        <taxon>Eukaryota</taxon>
        <taxon>Viridiplantae</taxon>
        <taxon>Chlorophyta</taxon>
        <taxon>core chlorophytes</taxon>
        <taxon>Trebouxiophyceae</taxon>
        <taxon>Trebouxiophyceae incertae sedis</taxon>
        <taxon>Coccomyxaceae</taxon>
        <taxon>Coccomyxa</taxon>
    </lineage>
</organism>
<dbReference type="AlphaFoldDB" id="A0AAV1I792"/>